<comment type="caution">
    <text evidence="1">The sequence shown here is derived from an EMBL/GenBank/DDBJ whole genome shotgun (WGS) entry which is preliminary data.</text>
</comment>
<organism evidence="1 2">
    <name type="scientific">Metarhizium robertsii (strain ARSEF 23 / ATCC MYA-3075)</name>
    <name type="common">Metarhizium anisopliae (strain ARSEF 23)</name>
    <dbReference type="NCBI Taxonomy" id="655844"/>
    <lineage>
        <taxon>Eukaryota</taxon>
        <taxon>Fungi</taxon>
        <taxon>Dikarya</taxon>
        <taxon>Ascomycota</taxon>
        <taxon>Pezizomycotina</taxon>
        <taxon>Sordariomycetes</taxon>
        <taxon>Hypocreomycetidae</taxon>
        <taxon>Hypocreales</taxon>
        <taxon>Clavicipitaceae</taxon>
        <taxon>Metarhizium</taxon>
    </lineage>
</organism>
<evidence type="ECO:0000313" key="2">
    <source>
        <dbReference type="Proteomes" id="UP000002498"/>
    </source>
</evidence>
<proteinExistence type="predicted"/>
<reference evidence="1 2" key="1">
    <citation type="journal article" date="2011" name="PLoS Genet.">
        <title>Genome sequencing and comparative transcriptomics of the model entomopathogenic fungi Metarhizium anisopliae and M. acridum.</title>
        <authorList>
            <person name="Gao Q."/>
            <person name="Jin K."/>
            <person name="Ying S.H."/>
            <person name="Zhang Y."/>
            <person name="Xiao G."/>
            <person name="Shang Y."/>
            <person name="Duan Z."/>
            <person name="Hu X."/>
            <person name="Xie X.Q."/>
            <person name="Zhou G."/>
            <person name="Peng G."/>
            <person name="Luo Z."/>
            <person name="Huang W."/>
            <person name="Wang B."/>
            <person name="Fang W."/>
            <person name="Wang S."/>
            <person name="Zhong Y."/>
            <person name="Ma L.J."/>
            <person name="St Leger R.J."/>
            <person name="Zhao G.P."/>
            <person name="Pei Y."/>
            <person name="Feng M.G."/>
            <person name="Xia Y."/>
            <person name="Wang C."/>
        </authorList>
    </citation>
    <scope>NUCLEOTIDE SEQUENCE [LARGE SCALE GENOMIC DNA]</scope>
    <source>
        <strain evidence="2">ARSEF 23 / ATCC MYA-3075</strain>
    </source>
</reference>
<dbReference type="HOGENOM" id="CLU_1415493_0_0_1"/>
<name>A0A0B2XJN3_METRA</name>
<accession>A0A0B2XJN3</accession>
<keyword evidence="2" id="KW-1185">Reference proteome</keyword>
<dbReference type="EMBL" id="ADNJ02000001">
    <property type="protein sequence ID" value="KHO11657.1"/>
    <property type="molecule type" value="Genomic_DNA"/>
</dbReference>
<dbReference type="GeneID" id="19264887"/>
<dbReference type="KEGG" id="maj:MAA_10601"/>
<protein>
    <submittedName>
        <fullName evidence="1">Glucose-methanol-choline oxidoreductase</fullName>
    </submittedName>
</protein>
<dbReference type="OrthoDB" id="4933909at2759"/>
<sequence>MGEPRRLAARKSCGWLPGLKYGVVIFSNSGAASHSSDTILSLRLLEDRLDVSPKDLYRAADKIGEDGRRDEYILTHPRDVLYPERPTTPLPATASQSQLLGRYWESGYGMMYLAEEAETDESSGMRTILVARRSDRASLGEIRFEHVSDDYWIAHVWDPDVEDSPGYGGGHFKFDVGGRVAALEIIISLPRRDINEGIITLDKVG</sequence>
<dbReference type="RefSeq" id="XP_011410621.1">
    <property type="nucleotide sequence ID" value="XM_011412319.1"/>
</dbReference>
<reference evidence="1 2" key="2">
    <citation type="journal article" date="2014" name="Proc. Natl. Acad. Sci. U.S.A.">
        <title>Trajectory and genomic determinants of fungal-pathogen speciation and host adaptation.</title>
        <authorList>
            <person name="Hu X."/>
            <person name="Xiao G."/>
            <person name="Zheng P."/>
            <person name="Shang Y."/>
            <person name="Su Y."/>
            <person name="Zhang X."/>
            <person name="Liu X."/>
            <person name="Zhan S."/>
            <person name="St Leger R.J."/>
            <person name="Wang C."/>
        </authorList>
    </citation>
    <scope>GENOME REANNOTATION</scope>
    <source>
        <strain evidence="2">ARSEF 23 / ATCC MYA-3075</strain>
    </source>
</reference>
<dbReference type="AlphaFoldDB" id="A0A0B2XJN3"/>
<evidence type="ECO:0000313" key="1">
    <source>
        <dbReference type="EMBL" id="KHO11657.1"/>
    </source>
</evidence>
<dbReference type="Proteomes" id="UP000002498">
    <property type="component" value="Unassembled WGS sequence"/>
</dbReference>
<gene>
    <name evidence="1" type="ORF">MAA_10601</name>
</gene>